<dbReference type="SMR" id="B7SVL2"/>
<dbReference type="AlphaFoldDB" id="B7SVL2"/>
<dbReference type="GO" id="GO:0002752">
    <property type="term" value="P:cell surface pattern recognition receptor signaling pathway"/>
    <property type="evidence" value="ECO:0007669"/>
    <property type="project" value="UniProtKB-ARBA"/>
</dbReference>
<evidence type="ECO:0000256" key="9">
    <source>
        <dbReference type="SAM" id="MobiDB-lite"/>
    </source>
</evidence>
<dbReference type="SUPFAM" id="SSF49899">
    <property type="entry name" value="Concanavalin A-like lectins/glucanases"/>
    <property type="match status" value="1"/>
</dbReference>
<dbReference type="OrthoDB" id="4781at2759"/>
<evidence type="ECO:0000256" key="8">
    <source>
        <dbReference type="ARBA" id="ARBA00023180"/>
    </source>
</evidence>
<keyword evidence="4" id="KW-0964">Secreted</keyword>
<dbReference type="GO" id="GO:0005576">
    <property type="term" value="C:extracellular region"/>
    <property type="evidence" value="ECO:0007669"/>
    <property type="project" value="UniProtKB-SubCell"/>
</dbReference>
<dbReference type="FunFam" id="2.60.40.2140:FF:000001">
    <property type="entry name" value="Beta-1,3-glucan-binding protein"/>
    <property type="match status" value="1"/>
</dbReference>
<dbReference type="Gene3D" id="2.60.40.2140">
    <property type="entry name" value="Beta-1,3-glucan-recognition protein, N-terminal domain"/>
    <property type="match status" value="1"/>
</dbReference>
<dbReference type="InterPro" id="IPR000757">
    <property type="entry name" value="Beta-glucanase-like"/>
</dbReference>
<dbReference type="PANTHER" id="PTHR10963">
    <property type="entry name" value="GLYCOSYL HYDROLASE-RELATED"/>
    <property type="match status" value="1"/>
</dbReference>
<proteinExistence type="evidence at transcript level"/>
<dbReference type="Gene3D" id="2.60.120.200">
    <property type="match status" value="1"/>
</dbReference>
<keyword evidence="6 10" id="KW-0732">Signal</keyword>
<sequence length="505" mass="56260">MASVCVLFLIFVLSFNNGLCYEVPAATLEAIYPKGLRVSIPDDGFSLFAFHGNLNEEMNGLEAGRWSRDITKQKNGRYTFRDRSVELKVGDTIYFWTYVIKDGLGYRQDNGEWTVTGYVDEAGNSVNPTDGSPLSSSSPVASQPLSGSQPSSGSSPSLGTAPAAAPASFSAEYPCELSISKVNVPGFVCKGQLLFEDNFNSGIEKGKIWTPEIKFPGEPDFPFNVYLNDRNLHVRDGRLSIKPITLESKYGEDFVRQTLDITARCTGTIGTMECSREASGPQILPPIITSKITTKNKFAFKYGRIEISAKLPLGDWIYPEIQLEPRDHVYGIRNYASGLMRIATIKGNAESAKKLYAGPIMCDTEPYRSAYLKEKAGSDLWSRDFHNYSLEWRPDGISLFVDGEKYGEVTPPTEGFYKTATDNQVAAAAQWLKGTTIAPFDDMFYISLGLNVGGVHEFPDTDNKPWKNRATKAMLNFWNAREQWYSTWYDDTSALQVDYVRVYAL</sequence>
<dbReference type="GO" id="GO:0030246">
    <property type="term" value="F:carbohydrate binding"/>
    <property type="evidence" value="ECO:0007669"/>
    <property type="project" value="InterPro"/>
</dbReference>
<keyword evidence="5" id="KW-0399">Innate immunity</keyword>
<feature type="signal peptide" evidence="10">
    <location>
        <begin position="1"/>
        <end position="20"/>
    </location>
</feature>
<reference evidence="13" key="1">
    <citation type="journal article" date="2009" name="J. Biol. Chem.">
        <title>Immunity or digestion: glucanase activity in a glucan-binding protein family from Lepidoptera.</title>
        <authorList>
            <person name="Pauchet Y."/>
            <person name="Freitak D."/>
            <person name="Heidel-Fischer H.M."/>
            <person name="Heckel D.G."/>
            <person name="Vogel H."/>
        </authorList>
    </citation>
    <scope>NUCLEOTIDE SEQUENCE</scope>
</reference>
<dbReference type="GO" id="GO:0004553">
    <property type="term" value="F:hydrolase activity, hydrolyzing O-glycosyl compounds"/>
    <property type="evidence" value="ECO:0007669"/>
    <property type="project" value="InterPro"/>
</dbReference>
<dbReference type="GO" id="GO:0045087">
    <property type="term" value="P:innate immune response"/>
    <property type="evidence" value="ECO:0007669"/>
    <property type="project" value="UniProtKB-KW"/>
</dbReference>
<dbReference type="InterPro" id="IPR031756">
    <property type="entry name" value="BGBP_N"/>
</dbReference>
<gene>
    <name evidence="13" type="primary">BGRP1</name>
</gene>
<dbReference type="PROSITE" id="PS51969">
    <property type="entry name" value="CBM39"/>
    <property type="match status" value="1"/>
</dbReference>
<evidence type="ECO:0000256" key="6">
    <source>
        <dbReference type="ARBA" id="ARBA00022729"/>
    </source>
</evidence>
<keyword evidence="7" id="KW-0391">Immunity</keyword>
<comment type="subcellular location">
    <subcellularLocation>
        <location evidence="1">Secreted</location>
    </subcellularLocation>
</comment>
<dbReference type="InterPro" id="IPR043030">
    <property type="entry name" value="BGBP_N_sf"/>
</dbReference>
<dbReference type="FunFam" id="2.60.120.200:FF:000235">
    <property type="entry name" value="Beta-1,3-glucan-binding protein"/>
    <property type="match status" value="1"/>
</dbReference>
<dbReference type="GO" id="GO:0038187">
    <property type="term" value="F:pattern recognition receptor activity"/>
    <property type="evidence" value="ECO:0007669"/>
    <property type="project" value="UniProtKB-ARBA"/>
</dbReference>
<evidence type="ECO:0000256" key="10">
    <source>
        <dbReference type="SAM" id="SignalP"/>
    </source>
</evidence>
<feature type="region of interest" description="Disordered" evidence="9">
    <location>
        <begin position="124"/>
        <end position="163"/>
    </location>
</feature>
<feature type="domain" description="CBM39" evidence="12">
    <location>
        <begin position="21"/>
        <end position="120"/>
    </location>
</feature>
<accession>B7SVL2</accession>
<evidence type="ECO:0000259" key="12">
    <source>
        <dbReference type="PROSITE" id="PS51969"/>
    </source>
</evidence>
<name>B7SVL2_HELAM</name>
<evidence type="ECO:0000256" key="1">
    <source>
        <dbReference type="ARBA" id="ARBA00004613"/>
    </source>
</evidence>
<evidence type="ECO:0000256" key="4">
    <source>
        <dbReference type="ARBA" id="ARBA00022525"/>
    </source>
</evidence>
<feature type="compositionally biased region" description="Low complexity" evidence="9">
    <location>
        <begin position="131"/>
        <end position="163"/>
    </location>
</feature>
<feature type="chain" id="PRO_5002863730" evidence="10">
    <location>
        <begin position="21"/>
        <end position="505"/>
    </location>
</feature>
<evidence type="ECO:0000313" key="13">
    <source>
        <dbReference type="EMBL" id="ACI32825.1"/>
    </source>
</evidence>
<dbReference type="GO" id="GO:0005975">
    <property type="term" value="P:carbohydrate metabolic process"/>
    <property type="evidence" value="ECO:0007669"/>
    <property type="project" value="InterPro"/>
</dbReference>
<evidence type="ECO:0000259" key="11">
    <source>
        <dbReference type="PROSITE" id="PS51762"/>
    </source>
</evidence>
<dbReference type="CAZy" id="CBM39">
    <property type="family name" value="Carbohydrate-Binding Module Family 39"/>
</dbReference>
<evidence type="ECO:0000256" key="5">
    <source>
        <dbReference type="ARBA" id="ARBA00022588"/>
    </source>
</evidence>
<feature type="domain" description="GH16" evidence="11">
    <location>
        <begin position="166"/>
        <end position="505"/>
    </location>
</feature>
<dbReference type="Pfam" id="PF00722">
    <property type="entry name" value="Glyco_hydro_16"/>
    <property type="match status" value="1"/>
</dbReference>
<dbReference type="PANTHER" id="PTHR10963:SF60">
    <property type="entry name" value="GRAM-NEGATIVE BACTERIA-BINDING PROTEIN 1-RELATED"/>
    <property type="match status" value="1"/>
</dbReference>
<evidence type="ECO:0000256" key="7">
    <source>
        <dbReference type="ARBA" id="ARBA00022859"/>
    </source>
</evidence>
<evidence type="ECO:0000256" key="2">
    <source>
        <dbReference type="ARBA" id="ARBA00008781"/>
    </source>
</evidence>
<dbReference type="CAZy" id="GH16">
    <property type="family name" value="Glycoside Hydrolase Family 16"/>
</dbReference>
<dbReference type="EMBL" id="EU770381">
    <property type="protein sequence ID" value="ACI32825.1"/>
    <property type="molecule type" value="mRNA"/>
</dbReference>
<protein>
    <submittedName>
        <fullName evidence="13">Beta-1,3-glucan recognition protein 1</fullName>
    </submittedName>
</protein>
<dbReference type="InterPro" id="IPR050546">
    <property type="entry name" value="Glycosyl_Hydrlase_16"/>
</dbReference>
<dbReference type="InterPro" id="IPR013320">
    <property type="entry name" value="ConA-like_dom_sf"/>
</dbReference>
<evidence type="ECO:0000256" key="3">
    <source>
        <dbReference type="ARBA" id="ARBA00011245"/>
    </source>
</evidence>
<organism evidence="13">
    <name type="scientific">Helicoverpa armigera</name>
    <name type="common">Cotton bollworm</name>
    <name type="synonym">Heliothis armigera</name>
    <dbReference type="NCBI Taxonomy" id="29058"/>
    <lineage>
        <taxon>Eukaryota</taxon>
        <taxon>Metazoa</taxon>
        <taxon>Ecdysozoa</taxon>
        <taxon>Arthropoda</taxon>
        <taxon>Hexapoda</taxon>
        <taxon>Insecta</taxon>
        <taxon>Pterygota</taxon>
        <taxon>Neoptera</taxon>
        <taxon>Endopterygota</taxon>
        <taxon>Lepidoptera</taxon>
        <taxon>Glossata</taxon>
        <taxon>Ditrysia</taxon>
        <taxon>Noctuoidea</taxon>
        <taxon>Noctuidae</taxon>
        <taxon>Heliothinae</taxon>
        <taxon>Helicoverpa</taxon>
    </lineage>
</organism>
<dbReference type="Pfam" id="PF15886">
    <property type="entry name" value="CBM39"/>
    <property type="match status" value="1"/>
</dbReference>
<dbReference type="InterPro" id="IPR035806">
    <property type="entry name" value="GH16_GRP_C"/>
</dbReference>
<dbReference type="CDD" id="cd02179">
    <property type="entry name" value="GH16_beta_GRP"/>
    <property type="match status" value="1"/>
</dbReference>
<comment type="subunit">
    <text evidence="3">Monomer.</text>
</comment>
<keyword evidence="8" id="KW-0325">Glycoprotein</keyword>
<comment type="similarity">
    <text evidence="2">Belongs to the insect beta-1,3-glucan binding protein family.</text>
</comment>
<dbReference type="PROSITE" id="PS51762">
    <property type="entry name" value="GH16_2"/>
    <property type="match status" value="1"/>
</dbReference>